<organism evidence="3">
    <name type="scientific">Corethrella appendiculata</name>
    <dbReference type="NCBI Taxonomy" id="1370023"/>
    <lineage>
        <taxon>Eukaryota</taxon>
        <taxon>Metazoa</taxon>
        <taxon>Ecdysozoa</taxon>
        <taxon>Arthropoda</taxon>
        <taxon>Hexapoda</taxon>
        <taxon>Insecta</taxon>
        <taxon>Pterygota</taxon>
        <taxon>Neoptera</taxon>
        <taxon>Endopterygota</taxon>
        <taxon>Diptera</taxon>
        <taxon>Nematocera</taxon>
        <taxon>Culicoidea</taxon>
        <taxon>Chaoboridae</taxon>
        <taxon>Corethrella</taxon>
    </lineage>
</organism>
<sequence>MLFEKLFFIIFCFYFCNFIPALRADDKACGSNEQYVKYGLICENTCDDKNVEDNCRNKLAVKIEACRCKNGYFRDMNGNCSGRMKCLVVKPWRKVKEFFG</sequence>
<proteinExistence type="evidence at transcript level"/>
<dbReference type="InterPro" id="IPR036084">
    <property type="entry name" value="Ser_inhib-like_sf"/>
</dbReference>
<dbReference type="AlphaFoldDB" id="U5EE56"/>
<dbReference type="SUPFAM" id="SSF57567">
    <property type="entry name" value="Serine protease inhibitors"/>
    <property type="match status" value="1"/>
</dbReference>
<feature type="signal peptide" evidence="1">
    <location>
        <begin position="1"/>
        <end position="24"/>
    </location>
</feature>
<evidence type="ECO:0000256" key="1">
    <source>
        <dbReference type="SAM" id="SignalP"/>
    </source>
</evidence>
<keyword evidence="1" id="KW-0732">Signal</keyword>
<reference evidence="3" key="1">
    <citation type="journal article" date="2014" name="Insect Biochem. Mol. Biol.">
        <title>An insight into the sialome of the frog biting fly, Corethrella appendiculata.</title>
        <authorList>
            <person name="Ribeiro J.M.C."/>
            <person name="Chagas A.C."/>
            <person name="Pham V.M."/>
            <person name="Lounibos L.P."/>
            <person name="Calvo E."/>
        </authorList>
    </citation>
    <scope>NUCLEOTIDE SEQUENCE</scope>
    <source>
        <tissue evidence="3">Salivary glands</tissue>
    </source>
</reference>
<feature type="chain" id="PRO_5004659272" evidence="1">
    <location>
        <begin position="25"/>
        <end position="100"/>
    </location>
</feature>
<feature type="domain" description="TIL" evidence="2">
    <location>
        <begin position="29"/>
        <end position="86"/>
    </location>
</feature>
<dbReference type="EMBL" id="GANO01004446">
    <property type="protein sequence ID" value="JAB55425.1"/>
    <property type="molecule type" value="mRNA"/>
</dbReference>
<dbReference type="Pfam" id="PF01826">
    <property type="entry name" value="TIL"/>
    <property type="match status" value="1"/>
</dbReference>
<evidence type="ECO:0000313" key="3">
    <source>
        <dbReference type="EMBL" id="JAB55425.1"/>
    </source>
</evidence>
<accession>U5EE56</accession>
<dbReference type="InterPro" id="IPR002919">
    <property type="entry name" value="TIL_dom"/>
</dbReference>
<dbReference type="Gene3D" id="2.10.25.10">
    <property type="entry name" value="Laminin"/>
    <property type="match status" value="1"/>
</dbReference>
<name>U5EE56_9DIPT</name>
<protein>
    <submittedName>
        <fullName evidence="3">Putative til domain-containing cysteine-rich salivary secreted peptide</fullName>
    </submittedName>
</protein>
<evidence type="ECO:0000259" key="2">
    <source>
        <dbReference type="Pfam" id="PF01826"/>
    </source>
</evidence>
<dbReference type="CDD" id="cd19941">
    <property type="entry name" value="TIL"/>
    <property type="match status" value="1"/>
</dbReference>